<keyword evidence="2" id="KW-1185">Reference proteome</keyword>
<organism evidence="2 3">
    <name type="scientific">Panagrellus redivivus</name>
    <name type="common">Microworm</name>
    <dbReference type="NCBI Taxonomy" id="6233"/>
    <lineage>
        <taxon>Eukaryota</taxon>
        <taxon>Metazoa</taxon>
        <taxon>Ecdysozoa</taxon>
        <taxon>Nematoda</taxon>
        <taxon>Chromadorea</taxon>
        <taxon>Rhabditida</taxon>
        <taxon>Tylenchina</taxon>
        <taxon>Panagrolaimomorpha</taxon>
        <taxon>Panagrolaimoidea</taxon>
        <taxon>Panagrolaimidae</taxon>
        <taxon>Panagrellus</taxon>
    </lineage>
</organism>
<dbReference type="WBParaSite" id="Pan_g2267.t1">
    <property type="protein sequence ID" value="Pan_g2267.t1"/>
    <property type="gene ID" value="Pan_g2267"/>
</dbReference>
<evidence type="ECO:0000256" key="1">
    <source>
        <dbReference type="SAM" id="SignalP"/>
    </source>
</evidence>
<sequence length="196" mass="22786">MNLLVLWVSLSVAALLIICGLSSSPHESKTTILVANRKNRTKDRLFRDNYYIVIKGEFRCFGQPYVGPTDFLNKVYFYEDDNFGADDLGWVELENGTLDATYMDNDDIFHPWLEVYVRLGFNCSCLESYESLTSPRTRQSRNLTLAQEVPFYLGIIELTHVCKYPHLYRKHASLNHTEFPNIDDPYANHNFSKIRK</sequence>
<dbReference type="AlphaFoldDB" id="A0A7E4ZWZ4"/>
<proteinExistence type="predicted"/>
<name>A0A7E4ZWZ4_PANRE</name>
<feature type="signal peptide" evidence="1">
    <location>
        <begin position="1"/>
        <end position="22"/>
    </location>
</feature>
<keyword evidence="1" id="KW-0732">Signal</keyword>
<evidence type="ECO:0000313" key="2">
    <source>
        <dbReference type="Proteomes" id="UP000492821"/>
    </source>
</evidence>
<protein>
    <submittedName>
        <fullName evidence="3">Uncharacterized protein</fullName>
    </submittedName>
</protein>
<accession>A0A7E4ZWZ4</accession>
<dbReference type="Proteomes" id="UP000492821">
    <property type="component" value="Unassembled WGS sequence"/>
</dbReference>
<feature type="chain" id="PRO_5028965484" evidence="1">
    <location>
        <begin position="23"/>
        <end position="196"/>
    </location>
</feature>
<evidence type="ECO:0000313" key="3">
    <source>
        <dbReference type="WBParaSite" id="Pan_g2267.t1"/>
    </source>
</evidence>
<reference evidence="3" key="2">
    <citation type="submission" date="2020-10" db="UniProtKB">
        <authorList>
            <consortium name="WormBaseParasite"/>
        </authorList>
    </citation>
    <scope>IDENTIFICATION</scope>
</reference>
<reference evidence="2" key="1">
    <citation type="journal article" date="2013" name="Genetics">
        <title>The draft genome and transcriptome of Panagrellus redivivus are shaped by the harsh demands of a free-living lifestyle.</title>
        <authorList>
            <person name="Srinivasan J."/>
            <person name="Dillman A.R."/>
            <person name="Macchietto M.G."/>
            <person name="Heikkinen L."/>
            <person name="Lakso M."/>
            <person name="Fracchia K.M."/>
            <person name="Antoshechkin I."/>
            <person name="Mortazavi A."/>
            <person name="Wong G."/>
            <person name="Sternberg P.W."/>
        </authorList>
    </citation>
    <scope>NUCLEOTIDE SEQUENCE [LARGE SCALE GENOMIC DNA]</scope>
    <source>
        <strain evidence="2">MT8872</strain>
    </source>
</reference>